<organism evidence="12 13">
    <name type="scientific">Stygiolobus caldivivus</name>
    <dbReference type="NCBI Taxonomy" id="2824673"/>
    <lineage>
        <taxon>Archaea</taxon>
        <taxon>Thermoproteota</taxon>
        <taxon>Thermoprotei</taxon>
        <taxon>Sulfolobales</taxon>
        <taxon>Sulfolobaceae</taxon>
        <taxon>Stygiolobus</taxon>
    </lineage>
</organism>
<comment type="similarity">
    <text evidence="10">Belongs to the CRISPR-associated exonuclease Cas4 family.</text>
</comment>
<keyword evidence="2 10" id="KW-0540">Nuclease</keyword>
<keyword evidence="6 10" id="KW-0408">Iron</keyword>
<keyword evidence="9 10" id="KW-0464">Manganese</keyword>
<dbReference type="AlphaFoldDB" id="A0A8D5U634"/>
<comment type="function">
    <text evidence="10">CRISPR (clustered regularly interspaced short palindromic repeat) is an adaptive immune system that provides protection against mobile genetic elements (viruses, transposable elements and conjugative plasmids). CRISPR clusters contain sequences complementary to antecedent mobile elements and target invading nucleic acids. CRISPR clusters are transcribed and processed into CRISPR RNA (crRNA).</text>
</comment>
<comment type="cofactor">
    <cofactor evidence="1">
        <name>Mn(2+)</name>
        <dbReference type="ChEBI" id="CHEBI:29035"/>
    </cofactor>
</comment>
<keyword evidence="5 10" id="KW-0269">Exonuclease</keyword>
<dbReference type="InterPro" id="IPR011604">
    <property type="entry name" value="PDDEXK-like_dom_sf"/>
</dbReference>
<dbReference type="GeneID" id="66162795"/>
<evidence type="ECO:0000256" key="8">
    <source>
        <dbReference type="ARBA" id="ARBA00023118"/>
    </source>
</evidence>
<keyword evidence="3 10" id="KW-0479">Metal-binding</keyword>
<dbReference type="Gene3D" id="3.90.320.10">
    <property type="match status" value="1"/>
</dbReference>
<feature type="domain" description="DUF83" evidence="11">
    <location>
        <begin position="3"/>
        <end position="170"/>
    </location>
</feature>
<evidence type="ECO:0000256" key="3">
    <source>
        <dbReference type="ARBA" id="ARBA00022723"/>
    </source>
</evidence>
<evidence type="ECO:0000313" key="12">
    <source>
        <dbReference type="EMBL" id="BCU69755.1"/>
    </source>
</evidence>
<evidence type="ECO:0000256" key="6">
    <source>
        <dbReference type="ARBA" id="ARBA00023004"/>
    </source>
</evidence>
<keyword evidence="13" id="KW-1185">Reference proteome</keyword>
<keyword evidence="7 10" id="KW-0411">Iron-sulfur</keyword>
<evidence type="ECO:0000259" key="11">
    <source>
        <dbReference type="Pfam" id="PF01930"/>
    </source>
</evidence>
<evidence type="ECO:0000256" key="5">
    <source>
        <dbReference type="ARBA" id="ARBA00022839"/>
    </source>
</evidence>
<evidence type="ECO:0000256" key="1">
    <source>
        <dbReference type="ARBA" id="ARBA00001936"/>
    </source>
</evidence>
<proteinExistence type="inferred from homology"/>
<evidence type="ECO:0000256" key="10">
    <source>
        <dbReference type="RuleBase" id="RU365022"/>
    </source>
</evidence>
<dbReference type="EMBL" id="AP024597">
    <property type="protein sequence ID" value="BCU69755.1"/>
    <property type="molecule type" value="Genomic_DNA"/>
</dbReference>
<keyword evidence="8 10" id="KW-0051">Antiviral defense</keyword>
<comment type="cofactor">
    <cofactor evidence="10">
        <name>Mg(2+)</name>
        <dbReference type="ChEBI" id="CHEBI:18420"/>
    </cofactor>
    <cofactor evidence="10">
        <name>Mn(2+)</name>
        <dbReference type="ChEBI" id="CHEBI:29035"/>
    </cofactor>
    <text evidence="10">Mg(2+) or Mn(2+) required for ssDNA cleavage activity.</text>
</comment>
<accession>A0A8D5U634</accession>
<dbReference type="GO" id="GO:0051607">
    <property type="term" value="P:defense response to virus"/>
    <property type="evidence" value="ECO:0007669"/>
    <property type="project" value="UniProtKB-KW"/>
</dbReference>
<dbReference type="RefSeq" id="WP_221289756.1">
    <property type="nucleotide sequence ID" value="NZ_AP024597.1"/>
</dbReference>
<dbReference type="InterPro" id="IPR022765">
    <property type="entry name" value="Dna2/Cas4_DUF83"/>
</dbReference>
<keyword evidence="4 10" id="KW-0378">Hydrolase</keyword>
<dbReference type="GO" id="GO:0004527">
    <property type="term" value="F:exonuclease activity"/>
    <property type="evidence" value="ECO:0007669"/>
    <property type="project" value="UniProtKB-KW"/>
</dbReference>
<evidence type="ECO:0000313" key="13">
    <source>
        <dbReference type="Proteomes" id="UP000825123"/>
    </source>
</evidence>
<protein>
    <recommendedName>
        <fullName evidence="10">CRISPR-associated exonuclease Cas4</fullName>
        <ecNumber evidence="10">3.1.12.1</ecNumber>
    </recommendedName>
</protein>
<dbReference type="InterPro" id="IPR013343">
    <property type="entry name" value="CRISPR-assoc_prot_Cas4"/>
</dbReference>
<evidence type="ECO:0000256" key="9">
    <source>
        <dbReference type="ARBA" id="ARBA00023211"/>
    </source>
</evidence>
<sequence>MVTVTDVKQYHFCKAIPWINYVVGYREPRTFSMEEGGKVSHEVAVKALGLKEPIRYEVCLSYNGLYGCVDVLSGDKDFVVVEDKAYKRRDFSHFRYQLLAYAYLVRKRLGRVERAVLFMGGKKALEVEPTEEHYSYIEGVVRKIEGVINSDRPPPVNREKCDFCQYRRVCPVSVYS</sequence>
<dbReference type="GO" id="GO:0046872">
    <property type="term" value="F:metal ion binding"/>
    <property type="evidence" value="ECO:0007669"/>
    <property type="project" value="UniProtKB-KW"/>
</dbReference>
<reference evidence="12 13" key="1">
    <citation type="submission" date="2021-04" db="EMBL/GenBank/DDBJ databases">
        <title>Complete genome sequence of Stygiolobus sp. KN-1.</title>
        <authorList>
            <person name="Nakamura K."/>
            <person name="Sakai H."/>
            <person name="Kurosawa N."/>
        </authorList>
    </citation>
    <scope>NUCLEOTIDE SEQUENCE [LARGE SCALE GENOMIC DNA]</scope>
    <source>
        <strain evidence="12 13">KN-1</strain>
    </source>
</reference>
<dbReference type="NCBIfam" id="TIGR00372">
    <property type="entry name" value="cas4"/>
    <property type="match status" value="1"/>
</dbReference>
<dbReference type="KEGG" id="csty:KN1_10520"/>
<comment type="cofactor">
    <cofactor evidence="10">
        <name>iron-sulfur cluster</name>
        <dbReference type="ChEBI" id="CHEBI:30408"/>
    </cofactor>
</comment>
<gene>
    <name evidence="12" type="ORF">KN1_10520</name>
</gene>
<dbReference type="Proteomes" id="UP000825123">
    <property type="component" value="Chromosome"/>
</dbReference>
<evidence type="ECO:0000256" key="7">
    <source>
        <dbReference type="ARBA" id="ARBA00023014"/>
    </source>
</evidence>
<evidence type="ECO:0000256" key="2">
    <source>
        <dbReference type="ARBA" id="ARBA00022722"/>
    </source>
</evidence>
<dbReference type="EC" id="3.1.12.1" evidence="10"/>
<dbReference type="Pfam" id="PF01930">
    <property type="entry name" value="Cas_Cas4"/>
    <property type="match status" value="1"/>
</dbReference>
<evidence type="ECO:0000256" key="4">
    <source>
        <dbReference type="ARBA" id="ARBA00022801"/>
    </source>
</evidence>
<dbReference type="GO" id="GO:0051536">
    <property type="term" value="F:iron-sulfur cluster binding"/>
    <property type="evidence" value="ECO:0007669"/>
    <property type="project" value="UniProtKB-KW"/>
</dbReference>
<name>A0A8D5U634_9CREN</name>